<protein>
    <recommendedName>
        <fullName evidence="6">NADP-dependent oxidoreductase domain-containing protein</fullName>
    </recommendedName>
</protein>
<feature type="active site" description="Proton donor" evidence="3">
    <location>
        <position position="56"/>
    </location>
</feature>
<dbReference type="SUPFAM" id="SSF51430">
    <property type="entry name" value="NAD(P)-linked oxidoreductase"/>
    <property type="match status" value="1"/>
</dbReference>
<proteinExistence type="inferred from homology"/>
<dbReference type="OrthoDB" id="416253at2759"/>
<dbReference type="AlphaFoldDB" id="A0A9W8XAM6"/>
<evidence type="ECO:0000256" key="3">
    <source>
        <dbReference type="PIRSR" id="PIRSR000097-1"/>
    </source>
</evidence>
<dbReference type="InterPro" id="IPR020471">
    <property type="entry name" value="AKR"/>
</dbReference>
<dbReference type="Gene3D" id="3.20.20.100">
    <property type="entry name" value="NADP-dependent oxidoreductase domain"/>
    <property type="match status" value="1"/>
</dbReference>
<dbReference type="FunFam" id="3.20.20.100:FF:000015">
    <property type="entry name" value="Oxidoreductase, aldo/keto reductase family"/>
    <property type="match status" value="1"/>
</dbReference>
<keyword evidence="2" id="KW-0560">Oxidoreductase</keyword>
<dbReference type="PROSITE" id="PS00798">
    <property type="entry name" value="ALDOKETO_REDUCTASE_1"/>
    <property type="match status" value="1"/>
</dbReference>
<dbReference type="InterPro" id="IPR018170">
    <property type="entry name" value="Aldo/ket_reductase_CS"/>
</dbReference>
<dbReference type="PIRSF" id="PIRSF000097">
    <property type="entry name" value="AKR"/>
    <property type="match status" value="1"/>
</dbReference>
<dbReference type="PANTHER" id="PTHR43827">
    <property type="entry name" value="2,5-DIKETO-D-GLUCONIC ACID REDUCTASE"/>
    <property type="match status" value="1"/>
</dbReference>
<dbReference type="GO" id="GO:0016491">
    <property type="term" value="F:oxidoreductase activity"/>
    <property type="evidence" value="ECO:0007669"/>
    <property type="project" value="UniProtKB-KW"/>
</dbReference>
<evidence type="ECO:0000313" key="8">
    <source>
        <dbReference type="Proteomes" id="UP001140513"/>
    </source>
</evidence>
<accession>A0A9W8XAM6</accession>
<dbReference type="RefSeq" id="XP_056064936.1">
    <property type="nucleotide sequence ID" value="XM_056220949.1"/>
</dbReference>
<name>A0A9W8XAM6_9PLEO</name>
<gene>
    <name evidence="7" type="ORF">N0V89_012226</name>
</gene>
<dbReference type="Pfam" id="PF00248">
    <property type="entry name" value="Aldo_ket_red"/>
    <property type="match status" value="1"/>
</dbReference>
<comment type="similarity">
    <text evidence="1">Belongs to the aldo/keto reductase family.</text>
</comment>
<dbReference type="GeneID" id="80915756"/>
<dbReference type="PROSITE" id="PS00063">
    <property type="entry name" value="ALDOKETO_REDUCTASE_3"/>
    <property type="match status" value="1"/>
</dbReference>
<dbReference type="PRINTS" id="PR00069">
    <property type="entry name" value="ALDKETRDTASE"/>
</dbReference>
<sequence>MASNLSLTSTLSLADSKYRIPQIGFGVYQSPPSTCVNSCVTAIKAGYRHIDTAQYYANETEVGKAVRDSKVSRSDLFITTKILTPGKDVDSTYKSIEDSVKKLDGEDGYVDLFLIHSPNAGKESRRLMWQALEKAKENGKVRDIGVSNYGVGHMDEIKQIGKVWPPAVNQIELHPWCQQREAVEYCRKNNIVVEAYCPIVRNQKADDKTLNGIAKKHKTSPNQVLIRYCLEKGWVPLPKSDTPERIEKNADVYGFELDDKDMKSLDGLDQGKDGAIVQAVNNAPQ</sequence>
<dbReference type="PANTHER" id="PTHR43827:SF13">
    <property type="entry name" value="ALDO_KETO REDUCTASE FAMILY PROTEIN"/>
    <property type="match status" value="1"/>
</dbReference>
<dbReference type="PROSITE" id="PS00062">
    <property type="entry name" value="ALDOKETO_REDUCTASE_2"/>
    <property type="match status" value="1"/>
</dbReference>
<organism evidence="7 8">
    <name type="scientific">Didymosphaeria variabile</name>
    <dbReference type="NCBI Taxonomy" id="1932322"/>
    <lineage>
        <taxon>Eukaryota</taxon>
        <taxon>Fungi</taxon>
        <taxon>Dikarya</taxon>
        <taxon>Ascomycota</taxon>
        <taxon>Pezizomycotina</taxon>
        <taxon>Dothideomycetes</taxon>
        <taxon>Pleosporomycetidae</taxon>
        <taxon>Pleosporales</taxon>
        <taxon>Massarineae</taxon>
        <taxon>Didymosphaeriaceae</taxon>
        <taxon>Didymosphaeria</taxon>
    </lineage>
</organism>
<keyword evidence="8" id="KW-1185">Reference proteome</keyword>
<evidence type="ECO:0000313" key="7">
    <source>
        <dbReference type="EMBL" id="KAJ4344484.1"/>
    </source>
</evidence>
<dbReference type="CDD" id="cd19071">
    <property type="entry name" value="AKR_AKR1-5-like"/>
    <property type="match status" value="1"/>
</dbReference>
<evidence type="ECO:0000256" key="4">
    <source>
        <dbReference type="PIRSR" id="PIRSR000097-2"/>
    </source>
</evidence>
<feature type="domain" description="NADP-dependent oxidoreductase" evidence="6">
    <location>
        <begin position="32"/>
        <end position="269"/>
    </location>
</feature>
<evidence type="ECO:0000256" key="2">
    <source>
        <dbReference type="ARBA" id="ARBA00023002"/>
    </source>
</evidence>
<feature type="binding site" evidence="4">
    <location>
        <position position="116"/>
    </location>
    <ligand>
        <name>substrate</name>
    </ligand>
</feature>
<feature type="site" description="Lowers pKa of active site Tyr" evidence="5">
    <location>
        <position position="81"/>
    </location>
</feature>
<evidence type="ECO:0000256" key="1">
    <source>
        <dbReference type="ARBA" id="ARBA00007905"/>
    </source>
</evidence>
<dbReference type="InterPro" id="IPR023210">
    <property type="entry name" value="NADP_OxRdtase_dom"/>
</dbReference>
<dbReference type="InterPro" id="IPR036812">
    <property type="entry name" value="NAD(P)_OxRdtase_dom_sf"/>
</dbReference>
<evidence type="ECO:0000256" key="5">
    <source>
        <dbReference type="PIRSR" id="PIRSR000097-3"/>
    </source>
</evidence>
<comment type="caution">
    <text evidence="7">The sequence shown here is derived from an EMBL/GenBank/DDBJ whole genome shotgun (WGS) entry which is preliminary data.</text>
</comment>
<dbReference type="EMBL" id="JAPEUX010000010">
    <property type="protein sequence ID" value="KAJ4344484.1"/>
    <property type="molecule type" value="Genomic_DNA"/>
</dbReference>
<evidence type="ECO:0000259" key="6">
    <source>
        <dbReference type="Pfam" id="PF00248"/>
    </source>
</evidence>
<dbReference type="Proteomes" id="UP001140513">
    <property type="component" value="Unassembled WGS sequence"/>
</dbReference>
<reference evidence="7" key="1">
    <citation type="submission" date="2022-10" db="EMBL/GenBank/DDBJ databases">
        <title>Tapping the CABI collections for fungal endophytes: first genome assemblies for Collariella, Neodidymelliopsis, Ascochyta clinopodiicola, Didymella pomorum, Didymosphaeria variabile, Neocosmospora piperis and Neocucurbitaria cava.</title>
        <authorList>
            <person name="Hill R."/>
        </authorList>
    </citation>
    <scope>NUCLEOTIDE SEQUENCE</scope>
    <source>
        <strain evidence="7">IMI 356815</strain>
    </source>
</reference>